<protein>
    <submittedName>
        <fullName evidence="1">Uncharacterized protein</fullName>
    </submittedName>
</protein>
<reference evidence="1" key="1">
    <citation type="journal article" date="2023" name="G3 (Bethesda)">
        <title>A reference genome for the long-term kleptoplast-retaining sea slug Elysia crispata morphotype clarki.</title>
        <authorList>
            <person name="Eastman K.E."/>
            <person name="Pendleton A.L."/>
            <person name="Shaikh M.A."/>
            <person name="Suttiyut T."/>
            <person name="Ogas R."/>
            <person name="Tomko P."/>
            <person name="Gavelis G."/>
            <person name="Widhalm J.R."/>
            <person name="Wisecaver J.H."/>
        </authorList>
    </citation>
    <scope>NUCLEOTIDE SEQUENCE</scope>
    <source>
        <strain evidence="1">ECLA1</strain>
    </source>
</reference>
<gene>
    <name evidence="1" type="ORF">RRG08_003090</name>
</gene>
<evidence type="ECO:0000313" key="1">
    <source>
        <dbReference type="EMBL" id="KAK3800684.1"/>
    </source>
</evidence>
<dbReference type="Proteomes" id="UP001283361">
    <property type="component" value="Unassembled WGS sequence"/>
</dbReference>
<organism evidence="1 2">
    <name type="scientific">Elysia crispata</name>
    <name type="common">lettuce slug</name>
    <dbReference type="NCBI Taxonomy" id="231223"/>
    <lineage>
        <taxon>Eukaryota</taxon>
        <taxon>Metazoa</taxon>
        <taxon>Spiralia</taxon>
        <taxon>Lophotrochozoa</taxon>
        <taxon>Mollusca</taxon>
        <taxon>Gastropoda</taxon>
        <taxon>Heterobranchia</taxon>
        <taxon>Euthyneura</taxon>
        <taxon>Panpulmonata</taxon>
        <taxon>Sacoglossa</taxon>
        <taxon>Placobranchoidea</taxon>
        <taxon>Plakobranchidae</taxon>
        <taxon>Elysia</taxon>
    </lineage>
</organism>
<dbReference type="AlphaFoldDB" id="A0AAE1EAQ4"/>
<keyword evidence="2" id="KW-1185">Reference proteome</keyword>
<accession>A0AAE1EAQ4</accession>
<sequence>MNTSPAKQQFSQANAQIDNLVYELRQSPAELMPCSCGVWTPPSQRVTGVLLVTSTGHVFQCSLKNPPRARKYTAAGNHIKYLWRSRCSAVIFPNSLKKKRHNRPVPDMDIITVIFNNPPR</sequence>
<evidence type="ECO:0000313" key="2">
    <source>
        <dbReference type="Proteomes" id="UP001283361"/>
    </source>
</evidence>
<name>A0AAE1EAQ4_9GAST</name>
<comment type="caution">
    <text evidence="1">The sequence shown here is derived from an EMBL/GenBank/DDBJ whole genome shotgun (WGS) entry which is preliminary data.</text>
</comment>
<proteinExistence type="predicted"/>
<dbReference type="EMBL" id="JAWDGP010000422">
    <property type="protein sequence ID" value="KAK3800684.1"/>
    <property type="molecule type" value="Genomic_DNA"/>
</dbReference>